<proteinExistence type="predicted"/>
<evidence type="ECO:0000313" key="1">
    <source>
        <dbReference type="EMBL" id="GIX96192.1"/>
    </source>
</evidence>
<dbReference type="EMBL" id="BPLQ01002875">
    <property type="protein sequence ID" value="GIX96192.1"/>
    <property type="molecule type" value="Genomic_DNA"/>
</dbReference>
<sequence length="157" mass="18427">MRVDDDQRHFFQYLDHIADRMDAHIKKLMNKFNLMQQSVLDENLIDLKNLTIYGCIATVPVTTNVLNRLRAFRARSENLQELYKTLEDEAQKYQHPTLLDRLDTDMKLKIIILLDKQFQNDGNVVKKAEQGLKRMKTASEDRYLAISDSPNRKLTTT</sequence>
<organism evidence="1 2">
    <name type="scientific">Caerostris darwini</name>
    <dbReference type="NCBI Taxonomy" id="1538125"/>
    <lineage>
        <taxon>Eukaryota</taxon>
        <taxon>Metazoa</taxon>
        <taxon>Ecdysozoa</taxon>
        <taxon>Arthropoda</taxon>
        <taxon>Chelicerata</taxon>
        <taxon>Arachnida</taxon>
        <taxon>Araneae</taxon>
        <taxon>Araneomorphae</taxon>
        <taxon>Entelegynae</taxon>
        <taxon>Araneoidea</taxon>
        <taxon>Araneidae</taxon>
        <taxon>Caerostris</taxon>
    </lineage>
</organism>
<evidence type="ECO:0000313" key="2">
    <source>
        <dbReference type="Proteomes" id="UP001054837"/>
    </source>
</evidence>
<gene>
    <name evidence="1" type="ORF">CDAR_433651</name>
</gene>
<name>A0AAV4PLY9_9ARAC</name>
<protein>
    <submittedName>
        <fullName evidence="1">Uncharacterized protein</fullName>
    </submittedName>
</protein>
<accession>A0AAV4PLY9</accession>
<dbReference type="AlphaFoldDB" id="A0AAV4PLY9"/>
<keyword evidence="2" id="KW-1185">Reference proteome</keyword>
<dbReference type="Proteomes" id="UP001054837">
    <property type="component" value="Unassembled WGS sequence"/>
</dbReference>
<reference evidence="1 2" key="1">
    <citation type="submission" date="2021-06" db="EMBL/GenBank/DDBJ databases">
        <title>Caerostris darwini draft genome.</title>
        <authorList>
            <person name="Kono N."/>
            <person name="Arakawa K."/>
        </authorList>
    </citation>
    <scope>NUCLEOTIDE SEQUENCE [LARGE SCALE GENOMIC DNA]</scope>
</reference>
<comment type="caution">
    <text evidence="1">The sequence shown here is derived from an EMBL/GenBank/DDBJ whole genome shotgun (WGS) entry which is preliminary data.</text>
</comment>